<dbReference type="PANTHER" id="PTHR11905">
    <property type="entry name" value="ADAM A DISINTEGRIN AND METALLOPROTEASE DOMAIN"/>
    <property type="match status" value="1"/>
</dbReference>
<comment type="caution">
    <text evidence="3">The sequence shown here is derived from an EMBL/GenBank/DDBJ whole genome shotgun (WGS) entry which is preliminary data.</text>
</comment>
<dbReference type="InterPro" id="IPR024079">
    <property type="entry name" value="MetalloPept_cat_dom_sf"/>
</dbReference>
<feature type="signal peptide" evidence="1">
    <location>
        <begin position="1"/>
        <end position="21"/>
    </location>
</feature>
<feature type="domain" description="Peptidase M12B" evidence="2">
    <location>
        <begin position="206"/>
        <end position="391"/>
    </location>
</feature>
<proteinExistence type="predicted"/>
<name>A0ABW9JHJ7_9SPHI</name>
<dbReference type="EMBL" id="SRMP02000004">
    <property type="protein sequence ID" value="MFN0290658.1"/>
    <property type="molecule type" value="Genomic_DNA"/>
</dbReference>
<keyword evidence="4" id="KW-1185">Reference proteome</keyword>
<dbReference type="Pfam" id="PF13688">
    <property type="entry name" value="Reprolysin_5"/>
    <property type="match status" value="1"/>
</dbReference>
<feature type="chain" id="PRO_5046245721" evidence="1">
    <location>
        <begin position="22"/>
        <end position="465"/>
    </location>
</feature>
<dbReference type="Gene3D" id="3.40.390.10">
    <property type="entry name" value="Collagenase (Catalytic Domain)"/>
    <property type="match status" value="1"/>
</dbReference>
<evidence type="ECO:0000313" key="4">
    <source>
        <dbReference type="Proteomes" id="UP001517367"/>
    </source>
</evidence>
<dbReference type="PROSITE" id="PS50215">
    <property type="entry name" value="ADAM_MEPRO"/>
    <property type="match status" value="1"/>
</dbReference>
<dbReference type="Proteomes" id="UP001517367">
    <property type="component" value="Unassembled WGS sequence"/>
</dbReference>
<dbReference type="SUPFAM" id="SSF55486">
    <property type="entry name" value="Metalloproteases ('zincins'), catalytic domain"/>
    <property type="match status" value="1"/>
</dbReference>
<dbReference type="RefSeq" id="WP_138729878.1">
    <property type="nucleotide sequence ID" value="NZ_SRMP02000004.1"/>
</dbReference>
<dbReference type="PANTHER" id="PTHR11905:SF159">
    <property type="entry name" value="ADAM METALLOPROTEASE"/>
    <property type="match status" value="1"/>
</dbReference>
<sequence length="465" mass="52057">MKKHLLFLCFLIVINITSSFSQEIIQAKSIILNEKQRSNLTRALKKYEVFSLDLAALNLKVSNVKEQFQSTLFLGKQEYKITLQPNEIRAINYTSSTNSIYDTNNITNCITYAGYVDKNIKDDVRLLITDSKIRGYITKNGEKLYITQLLNFDFKESSKDILIIYKPEDVIDTSIYCGVSNSQEQLFLQREVQSKTINSTTNNNCRILELATDADYEFYQRHGSSSNNEILAIINMIEGLYQSTFNMKINVTHQNLWTTSNDPFTGSPSTDTGSELLVNQLRTHWENNMQNVNRDLVHLFSGQEYNEGGIVGRVYEIGTVCSARNKSYGFTKDRINQFLTTAHEIGHNFGGIHSDGQNCGTSSASIMCQGEKAFPMYFSSASITRMTNFMNANSSCMAIYYTMTGPSQICTTATYSIPNVPLGSTVTWNVAGTYSIVGGSSTVNPVTIQRTSNGYGTLTATITNN</sequence>
<evidence type="ECO:0000256" key="1">
    <source>
        <dbReference type="SAM" id="SignalP"/>
    </source>
</evidence>
<evidence type="ECO:0000313" key="3">
    <source>
        <dbReference type="EMBL" id="MFN0290658.1"/>
    </source>
</evidence>
<reference evidence="3 4" key="1">
    <citation type="submission" date="2024-12" db="EMBL/GenBank/DDBJ databases">
        <authorList>
            <person name="Hu S."/>
        </authorList>
    </citation>
    <scope>NUCLEOTIDE SEQUENCE [LARGE SCALE GENOMIC DNA]</scope>
    <source>
        <strain evidence="3 4">P-25</strain>
    </source>
</reference>
<keyword evidence="1" id="KW-0732">Signal</keyword>
<accession>A0ABW9JHJ7</accession>
<protein>
    <submittedName>
        <fullName evidence="3">M12 family metallo-peptidase</fullName>
    </submittedName>
</protein>
<organism evidence="3 4">
    <name type="scientific">Pedobacter helvus</name>
    <dbReference type="NCBI Taxonomy" id="2563444"/>
    <lineage>
        <taxon>Bacteria</taxon>
        <taxon>Pseudomonadati</taxon>
        <taxon>Bacteroidota</taxon>
        <taxon>Sphingobacteriia</taxon>
        <taxon>Sphingobacteriales</taxon>
        <taxon>Sphingobacteriaceae</taxon>
        <taxon>Pedobacter</taxon>
    </lineage>
</organism>
<evidence type="ECO:0000259" key="2">
    <source>
        <dbReference type="PROSITE" id="PS50215"/>
    </source>
</evidence>
<gene>
    <name evidence="3" type="ORF">E5L68_004615</name>
</gene>
<dbReference type="InterPro" id="IPR001590">
    <property type="entry name" value="Peptidase_M12B"/>
</dbReference>